<dbReference type="InterPro" id="IPR041546">
    <property type="entry name" value="ClpA/ClpB_AAA_lid"/>
</dbReference>
<evidence type="ECO:0000256" key="2">
    <source>
        <dbReference type="ARBA" id="ARBA00022737"/>
    </source>
</evidence>
<evidence type="ECO:0000313" key="12">
    <source>
        <dbReference type="Proteomes" id="UP000041254"/>
    </source>
</evidence>
<dbReference type="PANTHER" id="PTHR11638:SF18">
    <property type="entry name" value="HEAT SHOCK PROTEIN 104"/>
    <property type="match status" value="1"/>
</dbReference>
<dbReference type="OrthoDB" id="47330at2759"/>
<dbReference type="InterPro" id="IPR027417">
    <property type="entry name" value="P-loop_NTPase"/>
</dbReference>
<dbReference type="STRING" id="1169540.A0A0G4F730"/>
<dbReference type="CDD" id="cd19499">
    <property type="entry name" value="RecA-like_ClpB_Hsp104-like"/>
    <property type="match status" value="1"/>
</dbReference>
<dbReference type="OMA" id="DNYRRTI"/>
<keyword evidence="2 6" id="KW-0677">Repeat</keyword>
<dbReference type="InterPro" id="IPR050130">
    <property type="entry name" value="ClpA_ClpB"/>
</dbReference>
<comment type="similarity">
    <text evidence="1 7">Belongs to the ClpA/ClpB family.</text>
</comment>
<dbReference type="Pfam" id="PF17871">
    <property type="entry name" value="AAA_lid_9"/>
    <property type="match status" value="1"/>
</dbReference>
<dbReference type="Pfam" id="PF00004">
    <property type="entry name" value="AAA"/>
    <property type="match status" value="1"/>
</dbReference>
<accession>A0A0G4F730</accession>
<dbReference type="SUPFAM" id="SSF52540">
    <property type="entry name" value="P-loop containing nucleoside triphosphate hydrolases"/>
    <property type="match status" value="2"/>
</dbReference>
<dbReference type="PhylomeDB" id="A0A0G4F730"/>
<dbReference type="SMART" id="SM01086">
    <property type="entry name" value="ClpB_D2-small"/>
    <property type="match status" value="1"/>
</dbReference>
<evidence type="ECO:0000256" key="3">
    <source>
        <dbReference type="ARBA" id="ARBA00022741"/>
    </source>
</evidence>
<dbReference type="Gene3D" id="3.40.50.300">
    <property type="entry name" value="P-loop containing nucleotide triphosphate hydrolases"/>
    <property type="match status" value="3"/>
</dbReference>
<dbReference type="Gene3D" id="1.10.8.60">
    <property type="match status" value="1"/>
</dbReference>
<proteinExistence type="inferred from homology"/>
<dbReference type="FunFam" id="3.40.50.300:FF:000120">
    <property type="entry name" value="ATP-dependent chaperone ClpB"/>
    <property type="match status" value="1"/>
</dbReference>
<evidence type="ECO:0000256" key="1">
    <source>
        <dbReference type="ARBA" id="ARBA00008675"/>
    </source>
</evidence>
<dbReference type="Pfam" id="PF10431">
    <property type="entry name" value="ClpB_D2-small"/>
    <property type="match status" value="1"/>
</dbReference>
<sequence length="951" mass="105487">MDPSKWTDLVKKCFVAAQDHAREKGHLQMSPEHLLLAMLEDDESLAARIFAGGQIEGDVTGFRDALKKALQKIPSQQPPPDNILPNHGCQDVIRQAEALQKAAGDQYLSADQLLIALVRHTPIKKLLSEAQISPSKVEERVKRMRGSRKISSSSGDETLDALSKYGVDMTALAESGKLDPVIGREDEIRRVIRVLCRRTKNNPVLIGEPGVGKTAVVEGLAQRIVRGDVPQTLKCKLISLDMGALISGAKYRGEFEERLKAVLNEVKEAAGGIILFIDEMHVVLGAGKTEGSMDAANLLKPMLARGELRCIGATTLDEYRKHVEKDAAFERRFQQVHVHEPSVQATISILRGLKDRYGAHHGVRITDGALVEAAHLSDRYITTRFLPDKAIDLVDEACANTRVQLDSQPEAIDVLERQRLQLEIERKALEKEKDPASQQRKHDVEKQLADIAEQLKPLMAQYGAEKERIEEMKRLAQKKDKLQSKIEAAQRRGDVDEAAELQFDALPGVEKRLKDLQQQQDQYEREHTSLLSEVVGADQIAEVVSRWTGIPVHRLSQTERERLLNLKQSLMRLVVGQEEAIEAVTEAVMRSAAGLAKRNKPIGAFLFLGPTGVGKTELAKSLAAELFDHSGRLARYDMSEYMEKHSVSRLIGSPPGYVGHEEGGQLTEEIRRNPYSVILFDEVEKAHQAVWNVLLQVLDEGRLTDSQGRHVDFANTVIIMTSNLGAQSLLECAQMTQNAHTAEGKVRLEEQAKNLVMREVREFFKPELLNRLDDIVVFHALGRDSLSSVVRLQLAEVRERLAEKRIDISLSAKAIQHVLDEAYDPAFGARPLKRYIEKHLVSRLSRMVLADQLQPDSRVSIDWNAEAADWHIAVTAMTPRMDNDGDALMGGGAGGGHRVTAGSSKMMEVDGGGSQGQDLDRGVSVSSSQDDSYTSRSAALHQSPATKRFRT</sequence>
<dbReference type="VEuPathDB" id="CryptoDB:Vbra_14603"/>
<dbReference type="InterPro" id="IPR003959">
    <property type="entry name" value="ATPase_AAA_core"/>
</dbReference>
<keyword evidence="8" id="KW-0175">Coiled coil</keyword>
<keyword evidence="5 7" id="KW-0143">Chaperone</keyword>
<dbReference type="InterPro" id="IPR018368">
    <property type="entry name" value="ClpA/B_CS1"/>
</dbReference>
<dbReference type="Pfam" id="PF07724">
    <property type="entry name" value="AAA_2"/>
    <property type="match status" value="1"/>
</dbReference>
<gene>
    <name evidence="11" type="ORF">Vbra_14603</name>
</gene>
<dbReference type="Proteomes" id="UP000041254">
    <property type="component" value="Unassembled WGS sequence"/>
</dbReference>
<evidence type="ECO:0000256" key="7">
    <source>
        <dbReference type="RuleBase" id="RU004432"/>
    </source>
</evidence>
<dbReference type="Pfam" id="PF02861">
    <property type="entry name" value="Clp_N"/>
    <property type="match status" value="1"/>
</dbReference>
<evidence type="ECO:0000256" key="9">
    <source>
        <dbReference type="SAM" id="MobiDB-lite"/>
    </source>
</evidence>
<dbReference type="InterPro" id="IPR003593">
    <property type="entry name" value="AAA+_ATPase"/>
</dbReference>
<feature type="region of interest" description="Disordered" evidence="9">
    <location>
        <begin position="885"/>
        <end position="951"/>
    </location>
</feature>
<dbReference type="Gene3D" id="1.10.1780.10">
    <property type="entry name" value="Clp, N-terminal domain"/>
    <property type="match status" value="1"/>
</dbReference>
<dbReference type="SUPFAM" id="SSF81923">
    <property type="entry name" value="Double Clp-N motif"/>
    <property type="match status" value="1"/>
</dbReference>
<reference evidence="11 12" key="1">
    <citation type="submission" date="2014-11" db="EMBL/GenBank/DDBJ databases">
        <authorList>
            <person name="Zhu J."/>
            <person name="Qi W."/>
            <person name="Song R."/>
        </authorList>
    </citation>
    <scope>NUCLEOTIDE SEQUENCE [LARGE SCALE GENOMIC DNA]</scope>
</reference>
<dbReference type="GO" id="GO:0005524">
    <property type="term" value="F:ATP binding"/>
    <property type="evidence" value="ECO:0007669"/>
    <property type="project" value="UniProtKB-KW"/>
</dbReference>
<feature type="coiled-coil region" evidence="8">
    <location>
        <begin position="459"/>
        <end position="533"/>
    </location>
</feature>
<feature type="compositionally biased region" description="Gly residues" evidence="9">
    <location>
        <begin position="888"/>
        <end position="897"/>
    </location>
</feature>
<dbReference type="GO" id="GO:0016887">
    <property type="term" value="F:ATP hydrolysis activity"/>
    <property type="evidence" value="ECO:0007669"/>
    <property type="project" value="InterPro"/>
</dbReference>
<dbReference type="GO" id="GO:0005737">
    <property type="term" value="C:cytoplasm"/>
    <property type="evidence" value="ECO:0007669"/>
    <property type="project" value="TreeGrafter"/>
</dbReference>
<keyword evidence="4 7" id="KW-0067">ATP-binding</keyword>
<dbReference type="InterPro" id="IPR028299">
    <property type="entry name" value="ClpA/B_CS2"/>
</dbReference>
<dbReference type="CDD" id="cd00009">
    <property type="entry name" value="AAA"/>
    <property type="match status" value="1"/>
</dbReference>
<dbReference type="PROSITE" id="PS00870">
    <property type="entry name" value="CLPAB_1"/>
    <property type="match status" value="1"/>
</dbReference>
<name>A0A0G4F730_VITBC</name>
<dbReference type="InterPro" id="IPR001270">
    <property type="entry name" value="ClpA/B"/>
</dbReference>
<keyword evidence="3 7" id="KW-0547">Nucleotide-binding</keyword>
<dbReference type="AlphaFoldDB" id="A0A0G4F730"/>
<dbReference type="PRINTS" id="PR00300">
    <property type="entry name" value="CLPPROTEASEA"/>
</dbReference>
<dbReference type="SMART" id="SM00382">
    <property type="entry name" value="AAA"/>
    <property type="match status" value="2"/>
</dbReference>
<organism evidence="11 12">
    <name type="scientific">Vitrella brassicaformis (strain CCMP3155)</name>
    <dbReference type="NCBI Taxonomy" id="1169540"/>
    <lineage>
        <taxon>Eukaryota</taxon>
        <taxon>Sar</taxon>
        <taxon>Alveolata</taxon>
        <taxon>Colpodellida</taxon>
        <taxon>Vitrellaceae</taxon>
        <taxon>Vitrella</taxon>
    </lineage>
</organism>
<keyword evidence="12" id="KW-1185">Reference proteome</keyword>
<dbReference type="InterPro" id="IPR004176">
    <property type="entry name" value="Clp_R_N"/>
</dbReference>
<evidence type="ECO:0000256" key="6">
    <source>
        <dbReference type="PROSITE-ProRule" id="PRU01251"/>
    </source>
</evidence>
<dbReference type="PROSITE" id="PS51903">
    <property type="entry name" value="CLP_R"/>
    <property type="match status" value="1"/>
</dbReference>
<evidence type="ECO:0000256" key="8">
    <source>
        <dbReference type="SAM" id="Coils"/>
    </source>
</evidence>
<evidence type="ECO:0000256" key="4">
    <source>
        <dbReference type="ARBA" id="ARBA00022840"/>
    </source>
</evidence>
<dbReference type="GO" id="GO:0034605">
    <property type="term" value="P:cellular response to heat"/>
    <property type="evidence" value="ECO:0007669"/>
    <property type="project" value="TreeGrafter"/>
</dbReference>
<evidence type="ECO:0000256" key="5">
    <source>
        <dbReference type="ARBA" id="ARBA00023186"/>
    </source>
</evidence>
<feature type="domain" description="Clp R" evidence="10">
    <location>
        <begin position="3"/>
        <end position="147"/>
    </location>
</feature>
<evidence type="ECO:0000259" key="10">
    <source>
        <dbReference type="PROSITE" id="PS51903"/>
    </source>
</evidence>
<dbReference type="InParanoid" id="A0A0G4F730"/>
<dbReference type="PROSITE" id="PS00871">
    <property type="entry name" value="CLPAB_2"/>
    <property type="match status" value="1"/>
</dbReference>
<dbReference type="PANTHER" id="PTHR11638">
    <property type="entry name" value="ATP-DEPENDENT CLP PROTEASE"/>
    <property type="match status" value="1"/>
</dbReference>
<dbReference type="InterPro" id="IPR036628">
    <property type="entry name" value="Clp_N_dom_sf"/>
</dbReference>
<dbReference type="FunFam" id="3.40.50.300:FF:000010">
    <property type="entry name" value="Chaperone clpB 1, putative"/>
    <property type="match status" value="1"/>
</dbReference>
<dbReference type="InterPro" id="IPR019489">
    <property type="entry name" value="Clp_ATPase_C"/>
</dbReference>
<dbReference type="FunFam" id="3.40.50.300:FF:000025">
    <property type="entry name" value="ATP-dependent Clp protease subunit"/>
    <property type="match status" value="1"/>
</dbReference>
<feature type="compositionally biased region" description="Low complexity" evidence="9">
    <location>
        <begin position="923"/>
        <end position="937"/>
    </location>
</feature>
<evidence type="ECO:0000313" key="11">
    <source>
        <dbReference type="EMBL" id="CEM08347.1"/>
    </source>
</evidence>
<dbReference type="EMBL" id="CDMY01000385">
    <property type="protein sequence ID" value="CEM08347.1"/>
    <property type="molecule type" value="Genomic_DNA"/>
</dbReference>
<protein>
    <recommendedName>
        <fullName evidence="10">Clp R domain-containing protein</fullName>
    </recommendedName>
</protein>